<organism evidence="1 2">
    <name type="scientific">Tanticharoenia sakaeratensis NBRC 103193</name>
    <dbReference type="NCBI Taxonomy" id="1231623"/>
    <lineage>
        <taxon>Bacteria</taxon>
        <taxon>Pseudomonadati</taxon>
        <taxon>Pseudomonadota</taxon>
        <taxon>Alphaproteobacteria</taxon>
        <taxon>Acetobacterales</taxon>
        <taxon>Acetobacteraceae</taxon>
        <taxon>Tanticharoenia</taxon>
    </lineage>
</organism>
<dbReference type="EMBL" id="BALE01000045">
    <property type="protein sequence ID" value="GAN55294.1"/>
    <property type="molecule type" value="Genomic_DNA"/>
</dbReference>
<name>A0A0D6MNQ2_9PROT</name>
<evidence type="ECO:0000313" key="1">
    <source>
        <dbReference type="EMBL" id="GAN55294.1"/>
    </source>
</evidence>
<comment type="caution">
    <text evidence="1">The sequence shown here is derived from an EMBL/GenBank/DDBJ whole genome shotgun (WGS) entry which is preliminary data.</text>
</comment>
<reference evidence="1 2" key="1">
    <citation type="submission" date="2012-10" db="EMBL/GenBank/DDBJ databases">
        <title>Genome sequencing of Tanticharoenia sakaeratensis NBRC 103193.</title>
        <authorList>
            <person name="Azuma Y."/>
            <person name="Hadano H."/>
            <person name="Hirakawa H."/>
            <person name="Matsushita K."/>
        </authorList>
    </citation>
    <scope>NUCLEOTIDE SEQUENCE [LARGE SCALE GENOMIC DNA]</scope>
    <source>
        <strain evidence="1 2">NBRC 103193</strain>
    </source>
</reference>
<keyword evidence="2" id="KW-1185">Reference proteome</keyword>
<accession>A0A0D6MNQ2</accession>
<proteinExistence type="predicted"/>
<protein>
    <submittedName>
        <fullName evidence="1">Uncharacterized protein</fullName>
    </submittedName>
</protein>
<dbReference type="Proteomes" id="UP000032679">
    <property type="component" value="Unassembled WGS sequence"/>
</dbReference>
<evidence type="ECO:0000313" key="2">
    <source>
        <dbReference type="Proteomes" id="UP000032679"/>
    </source>
</evidence>
<dbReference type="AlphaFoldDB" id="A0A0D6MNQ2"/>
<gene>
    <name evidence="1" type="ORF">Tasa_045_001</name>
</gene>
<sequence length="86" mass="9662">MKNRRSTPYLRCGGSDKKLGRQDDAANAFIALNRAKKHPAGFAAEFVMPDTDRRQAWRNEFAEWDIVVSRNGDVPGADEVALSQRL</sequence>